<accession>A0A8J2MAB3</accession>
<gene>
    <name evidence="2" type="ORF">CJOHNSTONI_LOCUS7937</name>
</gene>
<keyword evidence="1" id="KW-0812">Transmembrane</keyword>
<dbReference type="EMBL" id="CAKAEH010001636">
    <property type="protein sequence ID" value="CAG9538207.1"/>
    <property type="molecule type" value="Genomic_DNA"/>
</dbReference>
<organism evidence="2 3">
    <name type="scientific">Cercopithifilaria johnstoni</name>
    <dbReference type="NCBI Taxonomy" id="2874296"/>
    <lineage>
        <taxon>Eukaryota</taxon>
        <taxon>Metazoa</taxon>
        <taxon>Ecdysozoa</taxon>
        <taxon>Nematoda</taxon>
        <taxon>Chromadorea</taxon>
        <taxon>Rhabditida</taxon>
        <taxon>Spirurina</taxon>
        <taxon>Spiruromorpha</taxon>
        <taxon>Filarioidea</taxon>
        <taxon>Onchocercidae</taxon>
        <taxon>Cercopithifilaria</taxon>
    </lineage>
</organism>
<comment type="caution">
    <text evidence="2">The sequence shown here is derived from an EMBL/GenBank/DDBJ whole genome shotgun (WGS) entry which is preliminary data.</text>
</comment>
<dbReference type="Proteomes" id="UP000746747">
    <property type="component" value="Unassembled WGS sequence"/>
</dbReference>
<proteinExistence type="predicted"/>
<keyword evidence="1" id="KW-0472">Membrane</keyword>
<evidence type="ECO:0000256" key="1">
    <source>
        <dbReference type="SAM" id="Phobius"/>
    </source>
</evidence>
<keyword evidence="3" id="KW-1185">Reference proteome</keyword>
<evidence type="ECO:0000313" key="2">
    <source>
        <dbReference type="EMBL" id="CAG9538207.1"/>
    </source>
</evidence>
<feature type="transmembrane region" description="Helical" evidence="1">
    <location>
        <begin position="32"/>
        <end position="52"/>
    </location>
</feature>
<reference evidence="2" key="1">
    <citation type="submission" date="2021-09" db="EMBL/GenBank/DDBJ databases">
        <authorList>
            <consortium name="Pathogen Informatics"/>
        </authorList>
    </citation>
    <scope>NUCLEOTIDE SEQUENCE</scope>
</reference>
<keyword evidence="1" id="KW-1133">Transmembrane helix</keyword>
<dbReference type="OrthoDB" id="5849338at2759"/>
<name>A0A8J2MAB3_9BILA</name>
<evidence type="ECO:0000313" key="3">
    <source>
        <dbReference type="Proteomes" id="UP000746747"/>
    </source>
</evidence>
<dbReference type="AlphaFoldDB" id="A0A8J2MAB3"/>
<sequence>MFHACIVILILIVIICMCTVLAMIDLENYNFGLYMILLCTVGIMITCAFCIVNRNACKNPSWYVKFCLLFQELHLQQLYRRSISSNINETTFSTSACREDNIAQRFRNGNRAATAMLAPVVHIMHYVQKGMAWVTEDVSEEKQVTECRTVCHAELILRKE</sequence>
<protein>
    <submittedName>
        <fullName evidence="2">Uncharacterized protein</fullName>
    </submittedName>
</protein>